<proteinExistence type="predicted"/>
<evidence type="ECO:0000256" key="2">
    <source>
        <dbReference type="ARBA" id="ARBA00023315"/>
    </source>
</evidence>
<reference evidence="4" key="1">
    <citation type="submission" date="2016-01" db="EMBL/GenBank/DDBJ databases">
        <authorList>
            <person name="Peeters C."/>
        </authorList>
    </citation>
    <scope>NUCLEOTIDE SEQUENCE [LARGE SCALE GENOMIC DNA]</scope>
    <source>
        <strain evidence="4">LMG 29317</strain>
    </source>
</reference>
<sequence>MPFSMPHEFAMGWARAGLDFWRASPAMNRFGTTMLAPNDRGSIPGSSGAQSILMRAGTQYVQQQTELWSSAIEGMIGARPGLKSVAEPEHGDRRFHGEEWSDNGWYSLLKQSYLLNARMLGDLVEGSALNDKDKQKLRFFMRQFLDLASPANFAATNPEAIREAVESRGLSLLAGLTHLLEDLKDGAISITDQSAFEVGRSVATSSGAVVYENELFQLIQYAPLTPEVARRPLVIVPPCINKLYILDLQPENSFVRFASEQGLTVFIVSWRNAQQDLAHTDWDAYLEHGDEDDRGRSYHH</sequence>
<dbReference type="PANTHER" id="PTHR36837:SF5">
    <property type="entry name" value="POLY-3-HYDROXYBUTYRATE SYNTHASE"/>
    <property type="match status" value="1"/>
</dbReference>
<accession>A0A158KL70</accession>
<evidence type="ECO:0000313" key="4">
    <source>
        <dbReference type="EMBL" id="SAL81876.1"/>
    </source>
</evidence>
<dbReference type="AlphaFoldDB" id="A0A158KL70"/>
<dbReference type="GO" id="GO:0016746">
    <property type="term" value="F:acyltransferase activity"/>
    <property type="evidence" value="ECO:0007669"/>
    <property type="project" value="UniProtKB-KW"/>
</dbReference>
<dbReference type="InterPro" id="IPR010941">
    <property type="entry name" value="PhaC_N"/>
</dbReference>
<dbReference type="InterPro" id="IPR051321">
    <property type="entry name" value="PHA/PHB_synthase"/>
</dbReference>
<dbReference type="GO" id="GO:0042619">
    <property type="term" value="P:poly-hydroxybutyrate biosynthetic process"/>
    <property type="evidence" value="ECO:0007669"/>
    <property type="project" value="InterPro"/>
</dbReference>
<gene>
    <name evidence="4" type="ORF">AWB74_06081</name>
</gene>
<protein>
    <submittedName>
        <fullName evidence="4">Poly(R)-hydroxyalkanoic acid synthase, class I</fullName>
    </submittedName>
</protein>
<keyword evidence="1" id="KW-0808">Transferase</keyword>
<comment type="caution">
    <text evidence="4">The sequence shown here is derived from an EMBL/GenBank/DDBJ whole genome shotgun (WGS) entry which is preliminary data.</text>
</comment>
<dbReference type="PANTHER" id="PTHR36837">
    <property type="entry name" value="POLY(3-HYDROXYALKANOATE) POLYMERASE SUBUNIT PHAC"/>
    <property type="match status" value="1"/>
</dbReference>
<evidence type="ECO:0000259" key="3">
    <source>
        <dbReference type="Pfam" id="PF07167"/>
    </source>
</evidence>
<organism evidence="4 5">
    <name type="scientific">Caballeronia arvi</name>
    <dbReference type="NCBI Taxonomy" id="1777135"/>
    <lineage>
        <taxon>Bacteria</taxon>
        <taxon>Pseudomonadati</taxon>
        <taxon>Pseudomonadota</taxon>
        <taxon>Betaproteobacteria</taxon>
        <taxon>Burkholderiales</taxon>
        <taxon>Burkholderiaceae</taxon>
        <taxon>Caballeronia</taxon>
    </lineage>
</organism>
<keyword evidence="5" id="KW-1185">Reference proteome</keyword>
<dbReference type="Pfam" id="PF07167">
    <property type="entry name" value="PhaC_N"/>
    <property type="match status" value="1"/>
</dbReference>
<evidence type="ECO:0000256" key="1">
    <source>
        <dbReference type="ARBA" id="ARBA00022679"/>
    </source>
</evidence>
<dbReference type="EMBL" id="FCOM02000039">
    <property type="protein sequence ID" value="SAL81876.1"/>
    <property type="molecule type" value="Genomic_DNA"/>
</dbReference>
<dbReference type="Proteomes" id="UP000055019">
    <property type="component" value="Unassembled WGS sequence"/>
</dbReference>
<evidence type="ECO:0000313" key="5">
    <source>
        <dbReference type="Proteomes" id="UP000055019"/>
    </source>
</evidence>
<name>A0A158KL70_9BURK</name>
<keyword evidence="2" id="KW-0012">Acyltransferase</keyword>
<feature type="domain" description="Poly-beta-hydroxybutyrate polymerase N-terminal" evidence="3">
    <location>
        <begin position="92"/>
        <end position="258"/>
    </location>
</feature>